<keyword evidence="1" id="KW-0175">Coiled coil</keyword>
<dbReference type="Gene3D" id="1.10.287.1490">
    <property type="match status" value="1"/>
</dbReference>
<name>A0AAD0ZI99_9PSED</name>
<dbReference type="EMBL" id="CP027750">
    <property type="protein sequence ID" value="AZE29604.1"/>
    <property type="molecule type" value="Genomic_DNA"/>
</dbReference>
<accession>A0AAD0ZI99</accession>
<reference evidence="2 3" key="1">
    <citation type="submission" date="2018-03" db="EMBL/GenBank/DDBJ databases">
        <title>Diversity of phytobeneficial traits revealed by whole-genome analysis of worldwide-isolated phenazine-producing Pseudomonas spp.</title>
        <authorList>
            <person name="Biessy A."/>
            <person name="Novinscak A."/>
            <person name="Blom J."/>
            <person name="Leger G."/>
            <person name="Thomashow L.S."/>
            <person name="Cazorla F.M."/>
            <person name="Josic D."/>
            <person name="Filion M."/>
        </authorList>
    </citation>
    <scope>NUCLEOTIDE SEQUENCE [LARGE SCALE GENOMIC DNA]</scope>
    <source>
        <strain evidence="2 3">ChPhzS24</strain>
    </source>
</reference>
<proteinExistence type="predicted"/>
<evidence type="ECO:0000313" key="3">
    <source>
        <dbReference type="Proteomes" id="UP000280455"/>
    </source>
</evidence>
<gene>
    <name evidence="2" type="ORF">C4K07_2819</name>
</gene>
<protein>
    <submittedName>
        <fullName evidence="2">DNA repair ATPase</fullName>
    </submittedName>
</protein>
<dbReference type="AlphaFoldDB" id="A0AAD0ZI99"/>
<sequence length="230" mass="25095">MTSLAMNSTAMNTRARAGRCLLLRRGLLLTLGVLLASGASAEGMEERLRTQLRSTTQQLQALQSEQAQASAARVAAENQARQAQAQIKQLTADLAKARGVAEQLAGQQQNLHSQAQAQMAASSEQIGKFKKAYDELLVMARAKEAERARLQAQLSERDTQVQQCSVKNQQMYGVAKQILAAYEKIDVAEVMKIRQPFAGGARVKFEELAQGFGDDLYKTQFDAPQAASTH</sequence>
<evidence type="ECO:0000313" key="2">
    <source>
        <dbReference type="EMBL" id="AZE29604.1"/>
    </source>
</evidence>
<evidence type="ECO:0000256" key="1">
    <source>
        <dbReference type="SAM" id="Coils"/>
    </source>
</evidence>
<dbReference type="Proteomes" id="UP000280455">
    <property type="component" value="Chromosome"/>
</dbReference>
<feature type="coiled-coil region" evidence="1">
    <location>
        <begin position="45"/>
        <end position="107"/>
    </location>
</feature>
<organism evidence="2 3">
    <name type="scientific">Pseudomonas chlororaphis subsp. aureofaciens</name>
    <dbReference type="NCBI Taxonomy" id="587851"/>
    <lineage>
        <taxon>Bacteria</taxon>
        <taxon>Pseudomonadati</taxon>
        <taxon>Pseudomonadota</taxon>
        <taxon>Gammaproteobacteria</taxon>
        <taxon>Pseudomonadales</taxon>
        <taxon>Pseudomonadaceae</taxon>
        <taxon>Pseudomonas</taxon>
    </lineage>
</organism>